<dbReference type="InterPro" id="IPR022385">
    <property type="entry name" value="Rhs_assc_core"/>
</dbReference>
<dbReference type="PANTHER" id="PTHR32305:SF15">
    <property type="entry name" value="PROTEIN RHSA-RELATED"/>
    <property type="match status" value="1"/>
</dbReference>
<accession>A0AAX2F0J2</accession>
<reference evidence="1 2" key="1">
    <citation type="submission" date="2016-11" db="EMBL/GenBank/DDBJ databases">
        <authorList>
            <person name="Varghese N."/>
            <person name="Submissions S."/>
        </authorList>
    </citation>
    <scope>NUCLEOTIDE SEQUENCE [LARGE SCALE GENOMIC DNA]</scope>
    <source>
        <strain evidence="1 2">DSM 22613</strain>
    </source>
</reference>
<dbReference type="Proteomes" id="UP000184105">
    <property type="component" value="Unassembled WGS sequence"/>
</dbReference>
<dbReference type="NCBIfam" id="TIGR03696">
    <property type="entry name" value="Rhs_assc_core"/>
    <property type="match status" value="1"/>
</dbReference>
<evidence type="ECO:0000313" key="2">
    <source>
        <dbReference type="Proteomes" id="UP000184105"/>
    </source>
</evidence>
<gene>
    <name evidence="1" type="ORF">SAMN05444364_1013</name>
</gene>
<keyword evidence="2" id="KW-1185">Reference proteome</keyword>
<dbReference type="EMBL" id="FQWA01000001">
    <property type="protein sequence ID" value="SHF53296.1"/>
    <property type="molecule type" value="Genomic_DNA"/>
</dbReference>
<organism evidence="1 2">
    <name type="scientific">Prevotella scopos JCM 17725</name>
    <dbReference type="NCBI Taxonomy" id="1236518"/>
    <lineage>
        <taxon>Bacteria</taxon>
        <taxon>Pseudomonadati</taxon>
        <taxon>Bacteroidota</taxon>
        <taxon>Bacteroidia</taxon>
        <taxon>Bacteroidales</taxon>
        <taxon>Prevotellaceae</taxon>
        <taxon>Prevotella</taxon>
    </lineage>
</organism>
<sequence>MQEKLNIQEIICNLVKTNTLSSIIRMHNLYENFVKFLDICGGTGIIEQRTYLKYCNGAETFYSYGPARRRLQNLVVNAKAGTIMENTYSYDAVSNVLGIKNNAPLPQSGKAGGQMSHSYTYDPLYRLASATGTYKGTDNKAASYTLSMGYDNMHRITSKKQHLSQTGVQFDGTLNAGYDLTYTYQKADGKEFQLDNVHDINYRTEETPTESTNINNGHKYTYDLNGNLVYINTSRVKKDGKEDEKASEQKYRWDEENRLLAVDENGFVSNYWYDADGERTVKTSGENEAIYVNSEFSGGNTGTARFSLYVSPYLVAGQGGKYTKHIYIGSQRIVSKLGDLASYGADPRRIPYAGHEVDGLTINYKDKYNQQLQSIKDNYKAFDLPYNGQDNDDYVNGQGFCCNDGTPEAAQARAMARTRAASGNFKPNDDYEKMQFYYHPDHLGSSSYITNLDGEVSQHIEYVPFGEVFIEERNNTWNTPYLFNAKEFDEETGMYYYGARYMDPQNSMWLGVDPLTEKYPNLTGYCYTNNNPVKYIDPTGTDWYRNDETAAIFWQEGNANSITYDGQEYRNIGETYSIYQSGMRYDYQQDKIIKVSDASGRFNVEGGQYIPKSFITDDGTKVSVTFKYKSPTGGYGDYALLKDAVSLLIKGINDANISGAGITSIDVSTTTTGKHSPSSNHYASNGGRAIDIDMVNGISVKNPKSHEKVDAFQRAIRKNPILRENFGPNIQEKEGKTKRISGHNNHIHIATQKR</sequence>
<dbReference type="PANTHER" id="PTHR32305">
    <property type="match status" value="1"/>
</dbReference>
<name>A0AAX2F0J2_9BACT</name>
<dbReference type="AlphaFoldDB" id="A0AAX2F0J2"/>
<protein>
    <submittedName>
        <fullName evidence="1">RHS repeat-associated core domain-containing protein</fullName>
    </submittedName>
</protein>
<comment type="caution">
    <text evidence="1">The sequence shown here is derived from an EMBL/GenBank/DDBJ whole genome shotgun (WGS) entry which is preliminary data.</text>
</comment>
<dbReference type="InterPro" id="IPR050708">
    <property type="entry name" value="T6SS_VgrG/RHS"/>
</dbReference>
<dbReference type="Gene3D" id="2.180.10.10">
    <property type="entry name" value="RHS repeat-associated core"/>
    <property type="match status" value="1"/>
</dbReference>
<evidence type="ECO:0000313" key="1">
    <source>
        <dbReference type="EMBL" id="SHF53296.1"/>
    </source>
</evidence>
<proteinExistence type="predicted"/>